<dbReference type="Pfam" id="PF13347">
    <property type="entry name" value="MFS_2"/>
    <property type="match status" value="1"/>
</dbReference>
<reference evidence="9 10" key="1">
    <citation type="submission" date="2019-01" db="EMBL/GenBank/DDBJ databases">
        <title>Lacunisphaera sp. strain TWA-58.</title>
        <authorList>
            <person name="Chen W.-M."/>
        </authorList>
    </citation>
    <scope>NUCLEOTIDE SEQUENCE [LARGE SCALE GENOMIC DNA]</scope>
    <source>
        <strain evidence="9 10">TWA-58</strain>
    </source>
</reference>
<protein>
    <submittedName>
        <fullName evidence="9">MFS transporter</fullName>
    </submittedName>
</protein>
<evidence type="ECO:0000256" key="6">
    <source>
        <dbReference type="ARBA" id="ARBA00022989"/>
    </source>
</evidence>
<organism evidence="9 10">
    <name type="scientific">Oleiharenicola lentus</name>
    <dbReference type="NCBI Taxonomy" id="2508720"/>
    <lineage>
        <taxon>Bacteria</taxon>
        <taxon>Pseudomonadati</taxon>
        <taxon>Verrucomicrobiota</taxon>
        <taxon>Opitutia</taxon>
        <taxon>Opitutales</taxon>
        <taxon>Opitutaceae</taxon>
        <taxon>Oleiharenicola</taxon>
    </lineage>
</organism>
<evidence type="ECO:0000313" key="9">
    <source>
        <dbReference type="EMBL" id="RXK54907.1"/>
    </source>
</evidence>
<keyword evidence="3" id="KW-0813">Transport</keyword>
<dbReference type="GO" id="GO:0015293">
    <property type="term" value="F:symporter activity"/>
    <property type="evidence" value="ECO:0007669"/>
    <property type="project" value="InterPro"/>
</dbReference>
<evidence type="ECO:0000256" key="2">
    <source>
        <dbReference type="ARBA" id="ARBA00009617"/>
    </source>
</evidence>
<dbReference type="InterPro" id="IPR039672">
    <property type="entry name" value="MFS_2"/>
</dbReference>
<feature type="transmembrane region" description="Helical" evidence="8">
    <location>
        <begin position="284"/>
        <end position="308"/>
    </location>
</feature>
<feature type="transmembrane region" description="Helical" evidence="8">
    <location>
        <begin position="393"/>
        <end position="411"/>
    </location>
</feature>
<feature type="transmembrane region" description="Helical" evidence="8">
    <location>
        <begin position="340"/>
        <end position="364"/>
    </location>
</feature>
<keyword evidence="10" id="KW-1185">Reference proteome</keyword>
<feature type="transmembrane region" description="Helical" evidence="8">
    <location>
        <begin position="431"/>
        <end position="449"/>
    </location>
</feature>
<evidence type="ECO:0000256" key="3">
    <source>
        <dbReference type="ARBA" id="ARBA00022448"/>
    </source>
</evidence>
<comment type="similarity">
    <text evidence="2">Belongs to the sodium:galactoside symporter (TC 2.A.2) family.</text>
</comment>
<feature type="transmembrane region" description="Helical" evidence="8">
    <location>
        <begin position="42"/>
        <end position="61"/>
    </location>
</feature>
<sequence length="473" mass="52226">MSQNQENKLPFREMLAFGCGDFASVLYWQTFMKYLPFFYTDVFGITAGALATMLLVSRIWDGINDPIIGMWADRTESRWGKFRPFILFGCVPFAIFGVLTFTTPSLGMSGKLIWAYLTYNGLMMLYTTVNIPYTALMGVMTSNPVERTRLSSIKFMFAFSAGMVISATLLPMVSALGGDKNPQLGWQLAFAVVGVVAIGFFLITVFGTKERIKPAPEENTSVLRDIRFLVTNNAWVLLLCTTLTWILFVALRSSVSAHYFKYYLYNGSPETPLSFMGREFSLEVLLSSFNTLGQAASVAGVFVVSLVASKFPKKGLFISLFTLQIFTTAAYLVLEPGQLGAIFVLEIVGSFLGAPLPVLMWAMYADTADYGEWKSGRRTTALVFSASTMSQKFGWALAAFIAFQLLQFVGFQANVIPSDAVKGSLVRLMSIYPAALGVLSIVIFLFYPLNEKRMAEIDSDLKARRAKAGLATA</sequence>
<feature type="transmembrane region" description="Helical" evidence="8">
    <location>
        <begin position="157"/>
        <end position="178"/>
    </location>
</feature>
<evidence type="ECO:0000256" key="8">
    <source>
        <dbReference type="SAM" id="Phobius"/>
    </source>
</evidence>
<feature type="transmembrane region" description="Helical" evidence="8">
    <location>
        <begin position="82"/>
        <end position="101"/>
    </location>
</feature>
<name>A0A4Q1C7K7_9BACT</name>
<feature type="transmembrane region" description="Helical" evidence="8">
    <location>
        <begin position="113"/>
        <end position="136"/>
    </location>
</feature>
<dbReference type="NCBIfam" id="TIGR00792">
    <property type="entry name" value="gph"/>
    <property type="match status" value="1"/>
</dbReference>
<gene>
    <name evidence="9" type="ORF">ESB00_03145</name>
</gene>
<dbReference type="PROSITE" id="PS00872">
    <property type="entry name" value="NA_GALACTOSIDE_SYMP"/>
    <property type="match status" value="1"/>
</dbReference>
<dbReference type="SUPFAM" id="SSF103473">
    <property type="entry name" value="MFS general substrate transporter"/>
    <property type="match status" value="1"/>
</dbReference>
<dbReference type="PANTHER" id="PTHR11328">
    <property type="entry name" value="MAJOR FACILITATOR SUPERFAMILY DOMAIN-CONTAINING PROTEIN"/>
    <property type="match status" value="1"/>
</dbReference>
<evidence type="ECO:0000256" key="7">
    <source>
        <dbReference type="ARBA" id="ARBA00023136"/>
    </source>
</evidence>
<evidence type="ECO:0000256" key="4">
    <source>
        <dbReference type="ARBA" id="ARBA00022475"/>
    </source>
</evidence>
<feature type="transmembrane region" description="Helical" evidence="8">
    <location>
        <begin position="184"/>
        <end position="207"/>
    </location>
</feature>
<dbReference type="PANTHER" id="PTHR11328:SF24">
    <property type="entry name" value="MAJOR FACILITATOR SUPERFAMILY (MFS) PROFILE DOMAIN-CONTAINING PROTEIN"/>
    <property type="match status" value="1"/>
</dbReference>
<dbReference type="Proteomes" id="UP000290218">
    <property type="component" value="Unassembled WGS sequence"/>
</dbReference>
<dbReference type="InterPro" id="IPR018043">
    <property type="entry name" value="Na/Gal_symport_CS"/>
</dbReference>
<accession>A0A4Q1C7K7</accession>
<dbReference type="AlphaFoldDB" id="A0A4Q1C7K7"/>
<keyword evidence="4" id="KW-1003">Cell membrane</keyword>
<keyword evidence="7 8" id="KW-0472">Membrane</keyword>
<dbReference type="OrthoDB" id="9762557at2"/>
<evidence type="ECO:0000256" key="5">
    <source>
        <dbReference type="ARBA" id="ARBA00022692"/>
    </source>
</evidence>
<proteinExistence type="inferred from homology"/>
<dbReference type="GO" id="GO:0005886">
    <property type="term" value="C:plasma membrane"/>
    <property type="evidence" value="ECO:0007669"/>
    <property type="project" value="UniProtKB-SubCell"/>
</dbReference>
<dbReference type="GO" id="GO:0006814">
    <property type="term" value="P:sodium ion transport"/>
    <property type="evidence" value="ECO:0007669"/>
    <property type="project" value="InterPro"/>
</dbReference>
<dbReference type="InterPro" id="IPR036259">
    <property type="entry name" value="MFS_trans_sf"/>
</dbReference>
<dbReference type="RefSeq" id="WP_129046272.1">
    <property type="nucleotide sequence ID" value="NZ_SDHX01000001.1"/>
</dbReference>
<comment type="caution">
    <text evidence="9">The sequence shown here is derived from an EMBL/GenBank/DDBJ whole genome shotgun (WGS) entry which is preliminary data.</text>
</comment>
<dbReference type="CDD" id="cd17332">
    <property type="entry name" value="MFS_MelB_like"/>
    <property type="match status" value="1"/>
</dbReference>
<dbReference type="EMBL" id="SDHX01000001">
    <property type="protein sequence ID" value="RXK54907.1"/>
    <property type="molecule type" value="Genomic_DNA"/>
</dbReference>
<dbReference type="GO" id="GO:0008643">
    <property type="term" value="P:carbohydrate transport"/>
    <property type="evidence" value="ECO:0007669"/>
    <property type="project" value="InterPro"/>
</dbReference>
<dbReference type="InterPro" id="IPR001927">
    <property type="entry name" value="Na/Gal_symport"/>
</dbReference>
<evidence type="ECO:0000313" key="10">
    <source>
        <dbReference type="Proteomes" id="UP000290218"/>
    </source>
</evidence>
<comment type="subcellular location">
    <subcellularLocation>
        <location evidence="1">Cell membrane</location>
        <topology evidence="1">Multi-pass membrane protein</topology>
    </subcellularLocation>
</comment>
<keyword evidence="6 8" id="KW-1133">Transmembrane helix</keyword>
<dbReference type="Gene3D" id="1.20.1250.20">
    <property type="entry name" value="MFS general substrate transporter like domains"/>
    <property type="match status" value="1"/>
</dbReference>
<evidence type="ECO:0000256" key="1">
    <source>
        <dbReference type="ARBA" id="ARBA00004651"/>
    </source>
</evidence>
<keyword evidence="5 8" id="KW-0812">Transmembrane</keyword>
<feature type="transmembrane region" description="Helical" evidence="8">
    <location>
        <begin position="315"/>
        <end position="334"/>
    </location>
</feature>
<feature type="transmembrane region" description="Helical" evidence="8">
    <location>
        <begin position="228"/>
        <end position="251"/>
    </location>
</feature>